<dbReference type="PANTHER" id="PTHR46797:SF23">
    <property type="entry name" value="HTH-TYPE TRANSCRIPTIONAL REGULATOR SUTR"/>
    <property type="match status" value="1"/>
</dbReference>
<dbReference type="Proteomes" id="UP000824124">
    <property type="component" value="Unassembled WGS sequence"/>
</dbReference>
<reference evidence="5" key="2">
    <citation type="journal article" date="2021" name="PeerJ">
        <title>Extensive microbial diversity within the chicken gut microbiome revealed by metagenomics and culture.</title>
        <authorList>
            <person name="Gilroy R."/>
            <person name="Ravi A."/>
            <person name="Getino M."/>
            <person name="Pursley I."/>
            <person name="Horton D.L."/>
            <person name="Alikhan N.F."/>
            <person name="Baker D."/>
            <person name="Gharbi K."/>
            <person name="Hall N."/>
            <person name="Watson M."/>
            <person name="Adriaenssens E.M."/>
            <person name="Foster-Nyarko E."/>
            <person name="Jarju S."/>
            <person name="Secka A."/>
            <person name="Antonio M."/>
            <person name="Oren A."/>
            <person name="Chaudhuri R.R."/>
            <person name="La Ragione R."/>
            <person name="Hildebrand F."/>
            <person name="Pallen M.J."/>
        </authorList>
    </citation>
    <scope>NUCLEOTIDE SEQUENCE</scope>
    <source>
        <strain evidence="5">2830</strain>
    </source>
</reference>
<dbReference type="SMART" id="SM00530">
    <property type="entry name" value="HTH_XRE"/>
    <property type="match status" value="1"/>
</dbReference>
<dbReference type="AlphaFoldDB" id="A0A9D1HII6"/>
<evidence type="ECO:0000259" key="4">
    <source>
        <dbReference type="PROSITE" id="PS50943"/>
    </source>
</evidence>
<dbReference type="InterPro" id="IPR010982">
    <property type="entry name" value="Lambda_DNA-bd_dom_sf"/>
</dbReference>
<dbReference type="SUPFAM" id="SSF47413">
    <property type="entry name" value="lambda repressor-like DNA-binding domains"/>
    <property type="match status" value="1"/>
</dbReference>
<keyword evidence="3" id="KW-0804">Transcription</keyword>
<evidence type="ECO:0000256" key="2">
    <source>
        <dbReference type="ARBA" id="ARBA00023125"/>
    </source>
</evidence>
<keyword evidence="2" id="KW-0238">DNA-binding</keyword>
<evidence type="ECO:0000256" key="1">
    <source>
        <dbReference type="ARBA" id="ARBA00023015"/>
    </source>
</evidence>
<dbReference type="InterPro" id="IPR050807">
    <property type="entry name" value="TransReg_Diox_bact_type"/>
</dbReference>
<reference evidence="5" key="1">
    <citation type="submission" date="2020-10" db="EMBL/GenBank/DDBJ databases">
        <authorList>
            <person name="Gilroy R."/>
        </authorList>
    </citation>
    <scope>NUCLEOTIDE SEQUENCE</scope>
    <source>
        <strain evidence="5">2830</strain>
    </source>
</reference>
<dbReference type="PANTHER" id="PTHR46797">
    <property type="entry name" value="HTH-TYPE TRANSCRIPTIONAL REGULATOR"/>
    <property type="match status" value="1"/>
</dbReference>
<evidence type="ECO:0000256" key="3">
    <source>
        <dbReference type="ARBA" id="ARBA00023163"/>
    </source>
</evidence>
<evidence type="ECO:0000313" key="5">
    <source>
        <dbReference type="EMBL" id="HIU09700.1"/>
    </source>
</evidence>
<dbReference type="CDD" id="cd00093">
    <property type="entry name" value="HTH_XRE"/>
    <property type="match status" value="1"/>
</dbReference>
<evidence type="ECO:0000313" key="6">
    <source>
        <dbReference type="Proteomes" id="UP000824124"/>
    </source>
</evidence>
<organism evidence="5 6">
    <name type="scientific">Candidatus Avidehalobacter gallistercoris</name>
    <dbReference type="NCBI Taxonomy" id="2840694"/>
    <lineage>
        <taxon>Bacteria</taxon>
        <taxon>Bacillati</taxon>
        <taxon>Bacillota</taxon>
        <taxon>Clostridia</taxon>
        <taxon>Eubacteriales</taxon>
        <taxon>Peptococcaceae</taxon>
        <taxon>Peptococcaceae incertae sedis</taxon>
        <taxon>Candidatus Avidehalobacter</taxon>
    </lineage>
</organism>
<dbReference type="GO" id="GO:0005829">
    <property type="term" value="C:cytosol"/>
    <property type="evidence" value="ECO:0007669"/>
    <property type="project" value="TreeGrafter"/>
</dbReference>
<dbReference type="PROSITE" id="PS50943">
    <property type="entry name" value="HTH_CROC1"/>
    <property type="match status" value="1"/>
</dbReference>
<comment type="caution">
    <text evidence="5">The sequence shown here is derived from an EMBL/GenBank/DDBJ whole genome shotgun (WGS) entry which is preliminary data.</text>
</comment>
<protein>
    <submittedName>
        <fullName evidence="5">Helix-turn-helix transcriptional regulator</fullName>
    </submittedName>
</protein>
<dbReference type="Gene3D" id="1.10.260.40">
    <property type="entry name" value="lambda repressor-like DNA-binding domains"/>
    <property type="match status" value="1"/>
</dbReference>
<dbReference type="Pfam" id="PF13560">
    <property type="entry name" value="HTH_31"/>
    <property type="match status" value="1"/>
</dbReference>
<keyword evidence="1" id="KW-0805">Transcription regulation</keyword>
<dbReference type="InterPro" id="IPR001387">
    <property type="entry name" value="Cro/C1-type_HTH"/>
</dbReference>
<dbReference type="EMBL" id="DVMH01000003">
    <property type="protein sequence ID" value="HIU09700.1"/>
    <property type="molecule type" value="Genomic_DNA"/>
</dbReference>
<name>A0A9D1HII6_9FIRM</name>
<dbReference type="GO" id="GO:0003677">
    <property type="term" value="F:DNA binding"/>
    <property type="evidence" value="ECO:0007669"/>
    <property type="project" value="UniProtKB-KW"/>
</dbReference>
<gene>
    <name evidence="5" type="ORF">IAB00_00370</name>
</gene>
<proteinExistence type="predicted"/>
<feature type="domain" description="HTH cro/C1-type" evidence="4">
    <location>
        <begin position="12"/>
        <end position="66"/>
    </location>
</feature>
<accession>A0A9D1HII6</accession>
<dbReference type="GO" id="GO:0003700">
    <property type="term" value="F:DNA-binding transcription factor activity"/>
    <property type="evidence" value="ECO:0007669"/>
    <property type="project" value="TreeGrafter"/>
</dbReference>
<sequence length="111" mass="12197">MSQITKELGERLRALRLSAGLTQEKLAERADVHATYVGQLERGEKNATVESVCKLTRALNADPATLFAHLPGAANQPAPADEIYQLLQACTEQEQRELLQLLAAIVKFKRG</sequence>